<protein>
    <recommendedName>
        <fullName evidence="3">Lipoprotein</fullName>
    </recommendedName>
</protein>
<organism evidence="1 2">
    <name type="scientific">Kordia algicida OT-1</name>
    <dbReference type="NCBI Taxonomy" id="391587"/>
    <lineage>
        <taxon>Bacteria</taxon>
        <taxon>Pseudomonadati</taxon>
        <taxon>Bacteroidota</taxon>
        <taxon>Flavobacteriia</taxon>
        <taxon>Flavobacteriales</taxon>
        <taxon>Flavobacteriaceae</taxon>
        <taxon>Kordia</taxon>
    </lineage>
</organism>
<accession>A9DPZ2</accession>
<reference evidence="1 2" key="1">
    <citation type="journal article" date="2011" name="J. Bacteriol.">
        <title>Genome sequence of the algicidal bacterium Kordia algicida OT-1.</title>
        <authorList>
            <person name="Lee H.S."/>
            <person name="Kang S.G."/>
            <person name="Kwon K.K."/>
            <person name="Lee J.H."/>
            <person name="Kim S.J."/>
        </authorList>
    </citation>
    <scope>NUCLEOTIDE SEQUENCE [LARGE SCALE GENOMIC DNA]</scope>
    <source>
        <strain evidence="1 2">OT-1</strain>
    </source>
</reference>
<comment type="caution">
    <text evidence="1">The sequence shown here is derived from an EMBL/GenBank/DDBJ whole genome shotgun (WGS) entry which is preliminary data.</text>
</comment>
<gene>
    <name evidence="1" type="ORF">KAOT1_20417</name>
</gene>
<dbReference type="HOGENOM" id="CLU_2093605_0_0_10"/>
<sequence length="116" mass="13402">MKKIYLIIFATILLIGCGSSKKISKLNQSLLGSTWEYSDEDLTYEITFSDNGKIKTTHPNDKTPNNDFWKQSGTLIHFEFNDGYSKYDGEIKTFNLIVGSAKSEYGEWNWEMKRVK</sequence>
<keyword evidence="2" id="KW-1185">Reference proteome</keyword>
<dbReference type="PROSITE" id="PS51257">
    <property type="entry name" value="PROKAR_LIPOPROTEIN"/>
    <property type="match status" value="1"/>
</dbReference>
<proteinExistence type="predicted"/>
<dbReference type="RefSeq" id="WP_007096612.1">
    <property type="nucleotide sequence ID" value="NZ_CP142125.1"/>
</dbReference>
<dbReference type="OrthoDB" id="963096at2"/>
<name>A9DPZ2_9FLAO</name>
<dbReference type="Proteomes" id="UP000002945">
    <property type="component" value="Unassembled WGS sequence"/>
</dbReference>
<dbReference type="eggNOG" id="ENOG502ZF9F">
    <property type="taxonomic scope" value="Bacteria"/>
</dbReference>
<evidence type="ECO:0000313" key="1">
    <source>
        <dbReference type="EMBL" id="EDP97564.1"/>
    </source>
</evidence>
<dbReference type="STRING" id="391587.KAOT1_20417"/>
<dbReference type="EMBL" id="ABIB01000002">
    <property type="protein sequence ID" value="EDP97564.1"/>
    <property type="molecule type" value="Genomic_DNA"/>
</dbReference>
<evidence type="ECO:0008006" key="3">
    <source>
        <dbReference type="Google" id="ProtNLM"/>
    </source>
</evidence>
<evidence type="ECO:0000313" key="2">
    <source>
        <dbReference type="Proteomes" id="UP000002945"/>
    </source>
</evidence>
<dbReference type="AlphaFoldDB" id="A9DPZ2"/>